<evidence type="ECO:0000256" key="1">
    <source>
        <dbReference type="SAM" id="MobiDB-lite"/>
    </source>
</evidence>
<feature type="region of interest" description="Disordered" evidence="1">
    <location>
        <begin position="313"/>
        <end position="332"/>
    </location>
</feature>
<feature type="compositionally biased region" description="Low complexity" evidence="1">
    <location>
        <begin position="113"/>
        <end position="122"/>
    </location>
</feature>
<keyword evidence="2" id="KW-0132">Cell division</keyword>
<protein>
    <submittedName>
        <fullName evidence="2">Cell division protein</fullName>
    </submittedName>
</protein>
<evidence type="ECO:0000313" key="3">
    <source>
        <dbReference type="Proteomes" id="UP000410049"/>
    </source>
</evidence>
<dbReference type="EMBL" id="RZUH01000001">
    <property type="protein sequence ID" value="KAA8829854.1"/>
    <property type="molecule type" value="Genomic_DNA"/>
</dbReference>
<dbReference type="Proteomes" id="UP000410049">
    <property type="component" value="Unassembled WGS sequence"/>
</dbReference>
<sequence length="332" mass="35644">MNMNDDHPTGYVDLTQPAGQPQDRPDTIPTPSTAQVASASATAPAASPTAPATSAAPATDMPPAAPANPATVLPQMPDLREPGLTEAAQVAPDAPTPLQPTPAQLQAREEAAAKASSRSTSAHETGTRPAFMDAMPDLRENADDPDEQSREEFTTVYDIIDQLEASLEEAKSSLFSPNMVKVDRDEFTDRLSELKKMLPVQLERASALMREAERRLESAQSQSSAIVASAQSRAADMIKDANEQAQFLAGQENVTELARQKARTILDQAQAKADHLTRGADQYCTTVMEGLSQQLGKLSQDVQAGLNVLEERQRAAGEQMPNLTLNDYPEAQ</sequence>
<keyword evidence="2" id="KW-0131">Cell cycle</keyword>
<feature type="region of interest" description="Disordered" evidence="1">
    <location>
        <begin position="1"/>
        <end position="150"/>
    </location>
</feature>
<feature type="compositionally biased region" description="Low complexity" evidence="1">
    <location>
        <begin position="29"/>
        <end position="71"/>
    </location>
</feature>
<dbReference type="AlphaFoldDB" id="A0A5M9ZQF0"/>
<organism evidence="2 3">
    <name type="scientific">Bifidobacterium myosotis</name>
    <dbReference type="NCBI Taxonomy" id="1630166"/>
    <lineage>
        <taxon>Bacteria</taxon>
        <taxon>Bacillati</taxon>
        <taxon>Actinomycetota</taxon>
        <taxon>Actinomycetes</taxon>
        <taxon>Bifidobacteriales</taxon>
        <taxon>Bifidobacteriaceae</taxon>
        <taxon>Bifidobacterium</taxon>
    </lineage>
</organism>
<evidence type="ECO:0000313" key="2">
    <source>
        <dbReference type="EMBL" id="KAA8829854.1"/>
    </source>
</evidence>
<accession>A0A5M9ZQF0</accession>
<comment type="caution">
    <text evidence="2">The sequence shown here is derived from an EMBL/GenBank/DDBJ whole genome shotgun (WGS) entry which is preliminary data.</text>
</comment>
<gene>
    <name evidence="2" type="ORF">EMO91_01925</name>
</gene>
<proteinExistence type="predicted"/>
<dbReference type="GO" id="GO:0051301">
    <property type="term" value="P:cell division"/>
    <property type="evidence" value="ECO:0007669"/>
    <property type="project" value="UniProtKB-KW"/>
</dbReference>
<feature type="compositionally biased region" description="Basic and acidic residues" evidence="1">
    <location>
        <begin position="136"/>
        <end position="150"/>
    </location>
</feature>
<name>A0A5M9ZQF0_9BIFI</name>
<reference evidence="2 3" key="1">
    <citation type="journal article" date="2019" name="Syst. Appl. Microbiol.">
        <title>Characterization of Bifidobacterium species in feaces of the Egyptian fruit bat: Description of B. vespertilionis sp. nov. and B. rousetti sp. nov.</title>
        <authorList>
            <person name="Modesto M."/>
            <person name="Satti M."/>
            <person name="Watanabe K."/>
            <person name="Puglisi E."/>
            <person name="Morelli L."/>
            <person name="Huang C.-H."/>
            <person name="Liou J.-S."/>
            <person name="Miyashita M."/>
            <person name="Tamura T."/>
            <person name="Saito S."/>
            <person name="Mori K."/>
            <person name="Huang L."/>
            <person name="Sciavilla P."/>
            <person name="Sandri C."/>
            <person name="Spiezio C."/>
            <person name="Vitali F."/>
            <person name="Cavalieri D."/>
            <person name="Perpetuini G."/>
            <person name="Tofalo R."/>
            <person name="Bonetti A."/>
            <person name="Arita M."/>
            <person name="Mattarelli P."/>
        </authorList>
    </citation>
    <scope>NUCLEOTIDE SEQUENCE [LARGE SCALE GENOMIC DNA]</scope>
    <source>
        <strain evidence="2 3">RST17</strain>
    </source>
</reference>